<comment type="caution">
    <text evidence="6">The sequence shown here is derived from an EMBL/GenBank/DDBJ whole genome shotgun (WGS) entry which is preliminary data.</text>
</comment>
<dbReference type="SMART" id="SM00360">
    <property type="entry name" value="RRM"/>
    <property type="match status" value="2"/>
</dbReference>
<dbReference type="PANTHER" id="PTHR48033:SF4">
    <property type="entry name" value="OS08G0320100 PROTEIN"/>
    <property type="match status" value="1"/>
</dbReference>
<feature type="domain" description="RRM" evidence="5">
    <location>
        <begin position="43"/>
        <end position="119"/>
    </location>
</feature>
<organism evidence="6 7">
    <name type="scientific">Hibiscus syriacus</name>
    <name type="common">Rose of Sharon</name>
    <dbReference type="NCBI Taxonomy" id="106335"/>
    <lineage>
        <taxon>Eukaryota</taxon>
        <taxon>Viridiplantae</taxon>
        <taxon>Streptophyta</taxon>
        <taxon>Embryophyta</taxon>
        <taxon>Tracheophyta</taxon>
        <taxon>Spermatophyta</taxon>
        <taxon>Magnoliopsida</taxon>
        <taxon>eudicotyledons</taxon>
        <taxon>Gunneridae</taxon>
        <taxon>Pentapetalae</taxon>
        <taxon>rosids</taxon>
        <taxon>malvids</taxon>
        <taxon>Malvales</taxon>
        <taxon>Malvaceae</taxon>
        <taxon>Malvoideae</taxon>
        <taxon>Hibiscus</taxon>
    </lineage>
</organism>
<dbReference type="GO" id="GO:0010468">
    <property type="term" value="P:regulation of gene expression"/>
    <property type="evidence" value="ECO:0007669"/>
    <property type="project" value="TreeGrafter"/>
</dbReference>
<dbReference type="FunFam" id="3.30.70.330:FF:000051">
    <property type="entry name" value="Heterogeneous nuclear ribonucleoprotein 1"/>
    <property type="match status" value="1"/>
</dbReference>
<dbReference type="GO" id="GO:0005654">
    <property type="term" value="C:nucleoplasm"/>
    <property type="evidence" value="ECO:0007669"/>
    <property type="project" value="TreeGrafter"/>
</dbReference>
<dbReference type="Proteomes" id="UP000436088">
    <property type="component" value="Unassembled WGS sequence"/>
</dbReference>
<dbReference type="InterPro" id="IPR000504">
    <property type="entry name" value="RRM_dom"/>
</dbReference>
<evidence type="ECO:0000259" key="5">
    <source>
        <dbReference type="PROSITE" id="PS50102"/>
    </source>
</evidence>
<sequence>MVSRRGNDNDGASPGYYNFLPFFSSFSLSKNFFNSFPTLFLYRKIFIGGLAKDTSLETFTKYFEKYGEITDFVIMKDRHTGRPRGFGFITFADPSVVDTVMQEDHLINGKQVEIKRTIPKGSSHSNEFKTKKIFVGGIPTSVTEDEFKNFFLKYGKVVEHEIIRDHATKRSRGFGFIVFDSEKVVDDMLADGNMINMEGTQVEVKKAEPKKASNPAPGPAYGSDSSARSYNDGFGGFGDYGGFGGDGGYGPPPYRSFGGYGSRFGDYGGYGGAGADFDGSYGGFGGGGGFYGYRGDPPFGYSSRFGSYGSGLSGSGIGGYGRGGGSYGRGGGGYGSYGGSGSGGSYDSAPGAGFGGPMYGSRTGYGGGSRYHPYSR</sequence>
<feature type="region of interest" description="Disordered" evidence="4">
    <location>
        <begin position="202"/>
        <end position="225"/>
    </location>
</feature>
<evidence type="ECO:0000256" key="4">
    <source>
        <dbReference type="SAM" id="MobiDB-lite"/>
    </source>
</evidence>
<evidence type="ECO:0000313" key="6">
    <source>
        <dbReference type="EMBL" id="KAE8701944.1"/>
    </source>
</evidence>
<dbReference type="FunFam" id="3.30.70.330:FF:000469">
    <property type="entry name" value="Heterogeneous nuclear ribonucleoprotein 1"/>
    <property type="match status" value="1"/>
</dbReference>
<comment type="subcellular location">
    <subcellularLocation>
        <location evidence="1">Nucleus</location>
    </subcellularLocation>
</comment>
<gene>
    <name evidence="6" type="ORF">F3Y22_tig00110503pilonHSYRG00228</name>
</gene>
<dbReference type="Pfam" id="PF00076">
    <property type="entry name" value="RRM_1"/>
    <property type="match status" value="2"/>
</dbReference>
<reference evidence="6" key="1">
    <citation type="submission" date="2019-09" db="EMBL/GenBank/DDBJ databases">
        <title>Draft genome information of white flower Hibiscus syriacus.</title>
        <authorList>
            <person name="Kim Y.-M."/>
        </authorList>
    </citation>
    <scope>NUCLEOTIDE SEQUENCE [LARGE SCALE GENOMIC DNA]</scope>
    <source>
        <strain evidence="6">YM2019G1</strain>
    </source>
</reference>
<evidence type="ECO:0000313" key="7">
    <source>
        <dbReference type="Proteomes" id="UP000436088"/>
    </source>
</evidence>
<dbReference type="Gene3D" id="3.30.70.330">
    <property type="match status" value="2"/>
</dbReference>
<proteinExistence type="predicted"/>
<name>A0A6A3ABQ5_HIBSY</name>
<accession>A0A6A3ABQ5</accession>
<keyword evidence="3" id="KW-0694">RNA-binding</keyword>
<evidence type="ECO:0000256" key="1">
    <source>
        <dbReference type="ARBA" id="ARBA00004123"/>
    </source>
</evidence>
<dbReference type="InterPro" id="IPR012677">
    <property type="entry name" value="Nucleotide-bd_a/b_plait_sf"/>
</dbReference>
<keyword evidence="7" id="KW-1185">Reference proteome</keyword>
<dbReference type="AlphaFoldDB" id="A0A6A3ABQ5"/>
<dbReference type="GO" id="GO:0000785">
    <property type="term" value="C:chromatin"/>
    <property type="evidence" value="ECO:0007669"/>
    <property type="project" value="TreeGrafter"/>
</dbReference>
<evidence type="ECO:0000256" key="3">
    <source>
        <dbReference type="PROSITE-ProRule" id="PRU00176"/>
    </source>
</evidence>
<keyword evidence="2" id="KW-0539">Nucleus</keyword>
<dbReference type="SUPFAM" id="SSF54928">
    <property type="entry name" value="RNA-binding domain, RBD"/>
    <property type="match status" value="2"/>
</dbReference>
<dbReference type="PANTHER" id="PTHR48033">
    <property type="entry name" value="RNA-BINDING (RRM/RBD/RNP MOTIFS) FAMILY PROTEIN"/>
    <property type="match status" value="1"/>
</dbReference>
<dbReference type="PROSITE" id="PS50102">
    <property type="entry name" value="RRM"/>
    <property type="match status" value="2"/>
</dbReference>
<dbReference type="InterPro" id="IPR035979">
    <property type="entry name" value="RBD_domain_sf"/>
</dbReference>
<evidence type="ECO:0000256" key="2">
    <source>
        <dbReference type="ARBA" id="ARBA00023242"/>
    </source>
</evidence>
<feature type="domain" description="RRM" evidence="5">
    <location>
        <begin position="131"/>
        <end position="209"/>
    </location>
</feature>
<dbReference type="EMBL" id="VEPZ02001013">
    <property type="protein sequence ID" value="KAE8701944.1"/>
    <property type="molecule type" value="Genomic_DNA"/>
</dbReference>
<protein>
    <submittedName>
        <fullName evidence="6">RNA-binding family protein isoform 5</fullName>
    </submittedName>
</protein>
<dbReference type="GO" id="GO:0003723">
    <property type="term" value="F:RNA binding"/>
    <property type="evidence" value="ECO:0007669"/>
    <property type="project" value="UniProtKB-UniRule"/>
</dbReference>